<dbReference type="Proteomes" id="UP000185478">
    <property type="component" value="Chromosome"/>
</dbReference>
<keyword evidence="1" id="KW-0175">Coiled coil</keyword>
<feature type="domain" description="SGNH hydrolase-type esterase" evidence="2">
    <location>
        <begin position="64"/>
        <end position="265"/>
    </location>
</feature>
<keyword evidence="4" id="KW-1185">Reference proteome</keyword>
<evidence type="ECO:0000256" key="1">
    <source>
        <dbReference type="SAM" id="Coils"/>
    </source>
</evidence>
<dbReference type="KEGG" id="caqu:CAQU_12190"/>
<sequence length="285" mass="31861">MTISKRFVRLKEQSSSSEFWEPTERHLELSDGTLEQKRYGFTLDSNRFIETGVPIKEDLQSIFVLGDSFVESTFADPEVRFVAQAARLIPEANVFNAGYSGTTTLQLLTVLINKIAGLAKSGDVVVICLPMSDGSALLESGHYWNASERYAPLVPGVQGQPSSWAEDVVPLLSTAFHFCRALGLEVLLVVSPFRKADFSTEGWFRAMYKRNRANYERKKEIMERLQEDARAVAAREGVPVLDLEKLVASEAENFYDELHLNVRGQNKVSEMLAGFIRESEVLAAS</sequence>
<dbReference type="RefSeq" id="WP_075728009.1">
    <property type="nucleotide sequence ID" value="NZ_CP009245.1"/>
</dbReference>
<evidence type="ECO:0000313" key="4">
    <source>
        <dbReference type="Proteomes" id="UP000185478"/>
    </source>
</evidence>
<evidence type="ECO:0000313" key="3">
    <source>
        <dbReference type="EMBL" id="APT85671.1"/>
    </source>
</evidence>
<dbReference type="AlphaFoldDB" id="A0A1L7CII3"/>
<evidence type="ECO:0000259" key="2">
    <source>
        <dbReference type="Pfam" id="PF13472"/>
    </source>
</evidence>
<dbReference type="Gene3D" id="3.40.50.1110">
    <property type="entry name" value="SGNH hydrolase"/>
    <property type="match status" value="1"/>
</dbReference>
<feature type="coiled-coil region" evidence="1">
    <location>
        <begin position="205"/>
        <end position="235"/>
    </location>
</feature>
<dbReference type="InterPro" id="IPR036514">
    <property type="entry name" value="SGNH_hydro_sf"/>
</dbReference>
<gene>
    <name evidence="3" type="ORF">CAQU_12190</name>
</gene>
<dbReference type="InterPro" id="IPR013830">
    <property type="entry name" value="SGNH_hydro"/>
</dbReference>
<dbReference type="OrthoDB" id="5145192at2"/>
<proteinExistence type="predicted"/>
<dbReference type="Pfam" id="PF13472">
    <property type="entry name" value="Lipase_GDSL_2"/>
    <property type="match status" value="1"/>
</dbReference>
<accession>A0A1L7CII3</accession>
<protein>
    <recommendedName>
        <fullName evidence="2">SGNH hydrolase-type esterase domain-containing protein</fullName>
    </recommendedName>
</protein>
<dbReference type="EMBL" id="CP009245">
    <property type="protein sequence ID" value="APT85671.1"/>
    <property type="molecule type" value="Genomic_DNA"/>
</dbReference>
<dbReference type="SUPFAM" id="SSF52266">
    <property type="entry name" value="SGNH hydrolase"/>
    <property type="match status" value="1"/>
</dbReference>
<organism evidence="3 4">
    <name type="scientific">Corynebacterium aquilae DSM 44791</name>
    <dbReference type="NCBI Taxonomy" id="1431546"/>
    <lineage>
        <taxon>Bacteria</taxon>
        <taxon>Bacillati</taxon>
        <taxon>Actinomycetota</taxon>
        <taxon>Actinomycetes</taxon>
        <taxon>Mycobacteriales</taxon>
        <taxon>Corynebacteriaceae</taxon>
        <taxon>Corynebacterium</taxon>
    </lineage>
</organism>
<dbReference type="CDD" id="cd00229">
    <property type="entry name" value="SGNH_hydrolase"/>
    <property type="match status" value="1"/>
</dbReference>
<reference evidence="3 4" key="1">
    <citation type="submission" date="2014-08" db="EMBL/GenBank/DDBJ databases">
        <title>Complete genome sequence of Corynebacterium aquilae S-613T(T) (=DSM 44791(T)), isolated from the choana of a healthy golden eagle.</title>
        <authorList>
            <person name="Ruckert C."/>
            <person name="Albersmeier A."/>
            <person name="Winkler A."/>
            <person name="Kalinowski J."/>
        </authorList>
    </citation>
    <scope>NUCLEOTIDE SEQUENCE [LARGE SCALE GENOMIC DNA]</scope>
    <source>
        <strain evidence="3 4">S-613</strain>
    </source>
</reference>
<name>A0A1L7CII3_9CORY</name>